<evidence type="ECO:0000313" key="14">
    <source>
        <dbReference type="EMBL" id="KII83651.1"/>
    </source>
</evidence>
<evidence type="ECO:0000256" key="8">
    <source>
        <dbReference type="ARBA" id="ARBA00023315"/>
    </source>
</evidence>
<dbReference type="EC" id="2.3.1.225" evidence="11"/>
<dbReference type="GO" id="GO:0016020">
    <property type="term" value="C:membrane"/>
    <property type="evidence" value="ECO:0007669"/>
    <property type="project" value="UniProtKB-SubCell"/>
</dbReference>
<keyword evidence="5 11" id="KW-0472">Membrane</keyword>
<dbReference type="PANTHER" id="PTHR22883:SF23">
    <property type="entry name" value="PALMITOYLTRANSFERASE ZDHHC6"/>
    <property type="match status" value="1"/>
</dbReference>
<dbReference type="PROSITE" id="PS50216">
    <property type="entry name" value="DHHC"/>
    <property type="match status" value="1"/>
</dbReference>
<protein>
    <recommendedName>
        <fullName evidence="11">Palmitoyltransferase</fullName>
        <ecNumber evidence="11">2.3.1.225</ecNumber>
    </recommendedName>
</protein>
<evidence type="ECO:0000256" key="3">
    <source>
        <dbReference type="ARBA" id="ARBA00022692"/>
    </source>
</evidence>
<evidence type="ECO:0000256" key="4">
    <source>
        <dbReference type="ARBA" id="ARBA00022989"/>
    </source>
</evidence>
<evidence type="ECO:0000256" key="5">
    <source>
        <dbReference type="ARBA" id="ARBA00023136"/>
    </source>
</evidence>
<keyword evidence="6" id="KW-0564">Palmitate</keyword>
<evidence type="ECO:0000313" key="15">
    <source>
        <dbReference type="Proteomes" id="UP000053263"/>
    </source>
</evidence>
<reference evidence="14 15" key="1">
    <citation type="submission" date="2014-06" db="EMBL/GenBank/DDBJ databases">
        <title>Evolutionary Origins and Diversification of the Mycorrhizal Mutualists.</title>
        <authorList>
            <consortium name="DOE Joint Genome Institute"/>
            <consortium name="Mycorrhizal Genomics Consortium"/>
            <person name="Kohler A."/>
            <person name="Kuo A."/>
            <person name="Nagy L.G."/>
            <person name="Floudas D."/>
            <person name="Copeland A."/>
            <person name="Barry K.W."/>
            <person name="Cichocki N."/>
            <person name="Veneault-Fourrey C."/>
            <person name="LaButti K."/>
            <person name="Lindquist E.A."/>
            <person name="Lipzen A."/>
            <person name="Lundell T."/>
            <person name="Morin E."/>
            <person name="Murat C."/>
            <person name="Riley R."/>
            <person name="Ohm R."/>
            <person name="Sun H."/>
            <person name="Tunlid A."/>
            <person name="Henrissat B."/>
            <person name="Grigoriev I.V."/>
            <person name="Hibbett D.S."/>
            <person name="Martin F."/>
        </authorList>
    </citation>
    <scope>NUCLEOTIDE SEQUENCE [LARGE SCALE GENOMIC DNA]</scope>
    <source>
        <strain evidence="14 15">FD-325 SS-3</strain>
    </source>
</reference>
<evidence type="ECO:0000256" key="11">
    <source>
        <dbReference type="RuleBase" id="RU079119"/>
    </source>
</evidence>
<evidence type="ECO:0000259" key="13">
    <source>
        <dbReference type="Pfam" id="PF01529"/>
    </source>
</evidence>
<name>A0A0C9SKF6_PLICR</name>
<dbReference type="InterPro" id="IPR039859">
    <property type="entry name" value="PFA4/ZDH16/20/ERF2-like"/>
</dbReference>
<feature type="transmembrane region" description="Helical" evidence="11">
    <location>
        <begin position="295"/>
        <end position="315"/>
    </location>
</feature>
<keyword evidence="8 11" id="KW-0012">Acyltransferase</keyword>
<keyword evidence="4 11" id="KW-1133">Transmembrane helix</keyword>
<dbReference type="EMBL" id="KN832575">
    <property type="protein sequence ID" value="KII83651.1"/>
    <property type="molecule type" value="Genomic_DNA"/>
</dbReference>
<feature type="region of interest" description="Disordered" evidence="12">
    <location>
        <begin position="119"/>
        <end position="192"/>
    </location>
</feature>
<comment type="catalytic activity">
    <reaction evidence="10 11">
        <text>L-cysteinyl-[protein] + hexadecanoyl-CoA = S-hexadecanoyl-L-cysteinyl-[protein] + CoA</text>
        <dbReference type="Rhea" id="RHEA:36683"/>
        <dbReference type="Rhea" id="RHEA-COMP:10131"/>
        <dbReference type="Rhea" id="RHEA-COMP:11032"/>
        <dbReference type="ChEBI" id="CHEBI:29950"/>
        <dbReference type="ChEBI" id="CHEBI:57287"/>
        <dbReference type="ChEBI" id="CHEBI:57379"/>
        <dbReference type="ChEBI" id="CHEBI:74151"/>
        <dbReference type="EC" id="2.3.1.225"/>
    </reaction>
</comment>
<comment type="similarity">
    <text evidence="9">Belongs to the DHHC palmitoyltransferase family. PFA5 subfamily.</text>
</comment>
<feature type="domain" description="Palmitoyltransferase DHHC" evidence="13">
    <location>
        <begin position="249"/>
        <end position="367"/>
    </location>
</feature>
<accession>A0A0C9SKF6</accession>
<evidence type="ECO:0000256" key="6">
    <source>
        <dbReference type="ARBA" id="ARBA00023139"/>
    </source>
</evidence>
<keyword evidence="7" id="KW-0449">Lipoprotein</keyword>
<comment type="subcellular location">
    <subcellularLocation>
        <location evidence="1">Membrane</location>
        <topology evidence="1">Multi-pass membrane protein</topology>
    </subcellularLocation>
</comment>
<dbReference type="OrthoDB" id="1436450at2759"/>
<keyword evidence="15" id="KW-1185">Reference proteome</keyword>
<comment type="domain">
    <text evidence="11">The DHHC domain is required for palmitoyltransferase activity.</text>
</comment>
<dbReference type="AlphaFoldDB" id="A0A0C9SKF6"/>
<dbReference type="GO" id="GO:0005794">
    <property type="term" value="C:Golgi apparatus"/>
    <property type="evidence" value="ECO:0007669"/>
    <property type="project" value="TreeGrafter"/>
</dbReference>
<dbReference type="Proteomes" id="UP000053263">
    <property type="component" value="Unassembled WGS sequence"/>
</dbReference>
<dbReference type="GO" id="GO:0006612">
    <property type="term" value="P:protein targeting to membrane"/>
    <property type="evidence" value="ECO:0007669"/>
    <property type="project" value="TreeGrafter"/>
</dbReference>
<dbReference type="GO" id="GO:0019706">
    <property type="term" value="F:protein-cysteine S-palmitoyltransferase activity"/>
    <property type="evidence" value="ECO:0007669"/>
    <property type="project" value="UniProtKB-EC"/>
</dbReference>
<sequence length="471" mass="53134">MAAGDPGHRENTNRTCCGVINEARYAAREKKARRKKQPWLVLKFTVGIASAIIAYAAYVYIGRLCVPMILRRPDAQGSRAMGIAFLIVFCIFLLMAVWSYIVVLFTSPGYAAQHVPKCARPIPRNAPPPPPRRSNDTDSTHIGGGSYEASLPTPRFDLSVYGTHENTPTVESAPHFEMPLSEKDPRPHRPDERYSLYTGNDVHAGVLDTLPAPAPGPTTIPPLPVPNATGLPPPLMSRRPPTTPVLLPEYRYCPHCEIVKPYRTHHCRACGTCVLKYDHHCPWIGQCVGARNHKFFLIFCQWCLLYCLWIFTTLIGLNVSPSSSPAFDIDPQQIAIIAISGVFALFTGLLYASHVILIFRNTTTVESLGVRDMKERERATLAHMYPMYSVRAKAKTVKAWDEEWGRIGKEGHLWWLGSKRANWESVMGTRRWGWFLPIGRDPNAGLHYDPNPRFDAEGRWLRRSEWPEELR</sequence>
<dbReference type="GO" id="GO:0005783">
    <property type="term" value="C:endoplasmic reticulum"/>
    <property type="evidence" value="ECO:0007669"/>
    <property type="project" value="TreeGrafter"/>
</dbReference>
<evidence type="ECO:0000256" key="1">
    <source>
        <dbReference type="ARBA" id="ARBA00004141"/>
    </source>
</evidence>
<evidence type="ECO:0000256" key="7">
    <source>
        <dbReference type="ARBA" id="ARBA00023288"/>
    </source>
</evidence>
<feature type="transmembrane region" description="Helical" evidence="11">
    <location>
        <begin position="81"/>
        <end position="105"/>
    </location>
</feature>
<dbReference type="Pfam" id="PF01529">
    <property type="entry name" value="DHHC"/>
    <property type="match status" value="1"/>
</dbReference>
<keyword evidence="3 11" id="KW-0812">Transmembrane</keyword>
<evidence type="ECO:0000256" key="9">
    <source>
        <dbReference type="ARBA" id="ARBA00038298"/>
    </source>
</evidence>
<dbReference type="HOGENOM" id="CLU_023534_0_0_1"/>
<organism evidence="14 15">
    <name type="scientific">Plicaturopsis crispa FD-325 SS-3</name>
    <dbReference type="NCBI Taxonomy" id="944288"/>
    <lineage>
        <taxon>Eukaryota</taxon>
        <taxon>Fungi</taxon>
        <taxon>Dikarya</taxon>
        <taxon>Basidiomycota</taxon>
        <taxon>Agaricomycotina</taxon>
        <taxon>Agaricomycetes</taxon>
        <taxon>Agaricomycetidae</taxon>
        <taxon>Amylocorticiales</taxon>
        <taxon>Amylocorticiaceae</taxon>
        <taxon>Plicatura</taxon>
        <taxon>Plicaturopsis crispa</taxon>
    </lineage>
</organism>
<gene>
    <name evidence="14" type="ORF">PLICRDRAFT_47131</name>
</gene>
<dbReference type="InterPro" id="IPR001594">
    <property type="entry name" value="Palmitoyltrfase_DHHC"/>
</dbReference>
<keyword evidence="2 11" id="KW-0808">Transferase</keyword>
<feature type="compositionally biased region" description="Basic and acidic residues" evidence="12">
    <location>
        <begin position="180"/>
        <end position="192"/>
    </location>
</feature>
<feature type="transmembrane region" description="Helical" evidence="11">
    <location>
        <begin position="40"/>
        <end position="61"/>
    </location>
</feature>
<evidence type="ECO:0000256" key="10">
    <source>
        <dbReference type="ARBA" id="ARBA00048048"/>
    </source>
</evidence>
<evidence type="ECO:0000256" key="12">
    <source>
        <dbReference type="SAM" id="MobiDB-lite"/>
    </source>
</evidence>
<evidence type="ECO:0000256" key="2">
    <source>
        <dbReference type="ARBA" id="ARBA00022679"/>
    </source>
</evidence>
<dbReference type="PANTHER" id="PTHR22883">
    <property type="entry name" value="ZINC FINGER DHHC DOMAIN CONTAINING PROTEIN"/>
    <property type="match status" value="1"/>
</dbReference>
<proteinExistence type="inferred from homology"/>
<feature type="transmembrane region" description="Helical" evidence="11">
    <location>
        <begin position="335"/>
        <end position="359"/>
    </location>
</feature>